<comment type="caution">
    <text evidence="1">The sequence shown here is derived from an EMBL/GenBank/DDBJ whole genome shotgun (WGS) entry which is preliminary data.</text>
</comment>
<keyword evidence="2" id="KW-1185">Reference proteome</keyword>
<name>A0A9D4UVJ4_ADICA</name>
<proteinExistence type="predicted"/>
<accession>A0A9D4UVJ4</accession>
<sequence length="148" mass="16534">MQNCHSSPGEDFVDPAEQALVETLDARDSLTELCEDIKSFTQKTVSNADLQNPRRALGEIYESLETSLPKVAEQFELEEDIVQELLESVACAQDVFIRSCFTTNPTSGLYNCSKFLELACGQIDEMLEQVPMKTLQAMQLLRGIRPLA</sequence>
<dbReference type="OrthoDB" id="10417952at2759"/>
<reference evidence="1" key="1">
    <citation type="submission" date="2021-01" db="EMBL/GenBank/DDBJ databases">
        <title>Adiantum capillus-veneris genome.</title>
        <authorList>
            <person name="Fang Y."/>
            <person name="Liao Q."/>
        </authorList>
    </citation>
    <scope>NUCLEOTIDE SEQUENCE</scope>
    <source>
        <strain evidence="1">H3</strain>
        <tissue evidence="1">Leaf</tissue>
    </source>
</reference>
<dbReference type="Proteomes" id="UP000886520">
    <property type="component" value="Chromosome 10"/>
</dbReference>
<gene>
    <name evidence="1" type="ORF">GOP47_0010770</name>
</gene>
<protein>
    <submittedName>
        <fullName evidence="1">Uncharacterized protein</fullName>
    </submittedName>
</protein>
<evidence type="ECO:0000313" key="2">
    <source>
        <dbReference type="Proteomes" id="UP000886520"/>
    </source>
</evidence>
<evidence type="ECO:0000313" key="1">
    <source>
        <dbReference type="EMBL" id="KAI5074809.1"/>
    </source>
</evidence>
<organism evidence="1 2">
    <name type="scientific">Adiantum capillus-veneris</name>
    <name type="common">Maidenhair fern</name>
    <dbReference type="NCBI Taxonomy" id="13818"/>
    <lineage>
        <taxon>Eukaryota</taxon>
        <taxon>Viridiplantae</taxon>
        <taxon>Streptophyta</taxon>
        <taxon>Embryophyta</taxon>
        <taxon>Tracheophyta</taxon>
        <taxon>Polypodiopsida</taxon>
        <taxon>Polypodiidae</taxon>
        <taxon>Polypodiales</taxon>
        <taxon>Pteridineae</taxon>
        <taxon>Pteridaceae</taxon>
        <taxon>Vittarioideae</taxon>
        <taxon>Adiantum</taxon>
    </lineage>
</organism>
<dbReference type="AlphaFoldDB" id="A0A9D4UVJ4"/>
<dbReference type="EMBL" id="JABFUD020000010">
    <property type="protein sequence ID" value="KAI5074809.1"/>
    <property type="molecule type" value="Genomic_DNA"/>
</dbReference>